<dbReference type="InterPro" id="IPR022988">
    <property type="entry name" value="Ni_resp_reg_NikR"/>
</dbReference>
<dbReference type="GO" id="GO:0016151">
    <property type="term" value="F:nickel cation binding"/>
    <property type="evidence" value="ECO:0007669"/>
    <property type="project" value="UniProtKB-UniRule"/>
</dbReference>
<feature type="binding site" evidence="7">
    <location>
        <position position="94"/>
    </location>
    <ligand>
        <name>Ni(2+)</name>
        <dbReference type="ChEBI" id="CHEBI:49786"/>
    </ligand>
</feature>
<dbReference type="NCBIfam" id="NF003381">
    <property type="entry name" value="PRK04460.1"/>
    <property type="match status" value="1"/>
</dbReference>
<organism evidence="10 11">
    <name type="scientific">Thermocrinis minervae</name>
    <dbReference type="NCBI Taxonomy" id="381751"/>
    <lineage>
        <taxon>Bacteria</taxon>
        <taxon>Pseudomonadati</taxon>
        <taxon>Aquificota</taxon>
        <taxon>Aquificia</taxon>
        <taxon>Aquificales</taxon>
        <taxon>Aquificaceae</taxon>
        <taxon>Thermocrinis</taxon>
    </lineage>
</organism>
<accession>A0A1M6QBP7</accession>
<evidence type="ECO:0000256" key="3">
    <source>
        <dbReference type="ARBA" id="ARBA00022723"/>
    </source>
</evidence>
<evidence type="ECO:0000259" key="8">
    <source>
        <dbReference type="Pfam" id="PF01402"/>
    </source>
</evidence>
<dbReference type="NCBIfam" id="NF002169">
    <property type="entry name" value="PRK01002.1"/>
    <property type="match status" value="1"/>
</dbReference>
<feature type="domain" description="Ribbon-helix-helix protein CopG" evidence="8">
    <location>
        <begin position="3"/>
        <end position="42"/>
    </location>
</feature>
<comment type="cofactor">
    <cofactor evidence="7">
        <name>Ni(2+)</name>
        <dbReference type="ChEBI" id="CHEBI:49786"/>
    </cofactor>
    <text evidence="7">Binds 1 nickel ion per subunit.</text>
</comment>
<dbReference type="CDD" id="cd22231">
    <property type="entry name" value="RHH_NikR_HicB-like"/>
    <property type="match status" value="1"/>
</dbReference>
<dbReference type="InterPro" id="IPR013321">
    <property type="entry name" value="Arc_rbn_hlx_hlx"/>
</dbReference>
<dbReference type="AlphaFoldDB" id="A0A1M6QBP7"/>
<keyword evidence="3 7" id="KW-0479">Metal-binding</keyword>
<dbReference type="InterPro" id="IPR027271">
    <property type="entry name" value="Acetolactate_synth/TF_NikR_C"/>
</dbReference>
<evidence type="ECO:0000256" key="5">
    <source>
        <dbReference type="ARBA" id="ARBA00023125"/>
    </source>
</evidence>
<proteinExistence type="inferred from homology"/>
<keyword evidence="4 7" id="KW-0805">Transcription regulation</keyword>
<keyword evidence="5 7" id="KW-0238">DNA-binding</keyword>
<dbReference type="GO" id="GO:0003700">
    <property type="term" value="F:DNA-binding transcription factor activity"/>
    <property type="evidence" value="ECO:0007669"/>
    <property type="project" value="UniProtKB-UniRule"/>
</dbReference>
<dbReference type="InterPro" id="IPR014864">
    <property type="entry name" value="TF_NikR_Ni-bd_C"/>
</dbReference>
<feature type="binding site" evidence="7">
    <location>
        <position position="75"/>
    </location>
    <ligand>
        <name>Ni(2+)</name>
        <dbReference type="ChEBI" id="CHEBI:49786"/>
    </ligand>
</feature>
<feature type="binding site" evidence="7">
    <location>
        <position position="88"/>
    </location>
    <ligand>
        <name>Ni(2+)</name>
        <dbReference type="ChEBI" id="CHEBI:49786"/>
    </ligand>
</feature>
<comment type="similarity">
    <text evidence="1 7">Belongs to the transcriptional regulatory CopG/NikR family.</text>
</comment>
<feature type="domain" description="Transcription factor NikR nickel binding C-terminal" evidence="9">
    <location>
        <begin position="53"/>
        <end position="126"/>
    </location>
</feature>
<name>A0A1M6QBP7_9AQUI</name>
<evidence type="ECO:0000256" key="2">
    <source>
        <dbReference type="ARBA" id="ARBA00022596"/>
    </source>
</evidence>
<dbReference type="STRING" id="381751.SAMN05444391_0169"/>
<evidence type="ECO:0000256" key="1">
    <source>
        <dbReference type="ARBA" id="ARBA00008478"/>
    </source>
</evidence>
<evidence type="ECO:0000256" key="4">
    <source>
        <dbReference type="ARBA" id="ARBA00023015"/>
    </source>
</evidence>
<dbReference type="Gene3D" id="1.10.1220.10">
    <property type="entry name" value="Met repressor-like"/>
    <property type="match status" value="1"/>
</dbReference>
<dbReference type="GO" id="GO:0003677">
    <property type="term" value="F:DNA binding"/>
    <property type="evidence" value="ECO:0007669"/>
    <property type="project" value="UniProtKB-KW"/>
</dbReference>
<keyword evidence="6 7" id="KW-0804">Transcription</keyword>
<dbReference type="NCBIfam" id="NF001884">
    <property type="entry name" value="PRK00630.1"/>
    <property type="match status" value="1"/>
</dbReference>
<dbReference type="GO" id="GO:0010045">
    <property type="term" value="P:response to nickel cation"/>
    <property type="evidence" value="ECO:0007669"/>
    <property type="project" value="InterPro"/>
</dbReference>
<gene>
    <name evidence="10" type="ORF">SAMN05444391_0169</name>
</gene>
<dbReference type="InterPro" id="IPR002145">
    <property type="entry name" value="CopG"/>
</dbReference>
<evidence type="ECO:0000256" key="6">
    <source>
        <dbReference type="ARBA" id="ARBA00023163"/>
    </source>
</evidence>
<evidence type="ECO:0000313" key="11">
    <source>
        <dbReference type="Proteomes" id="UP000189810"/>
    </source>
</evidence>
<feature type="binding site" evidence="7">
    <location>
        <position position="86"/>
    </location>
    <ligand>
        <name>Ni(2+)</name>
        <dbReference type="ChEBI" id="CHEBI:49786"/>
    </ligand>
</feature>
<dbReference type="PANTHER" id="PTHR34719:SF2">
    <property type="entry name" value="NICKEL-RESPONSIVE REGULATOR"/>
    <property type="match status" value="1"/>
</dbReference>
<dbReference type="Pfam" id="PF01402">
    <property type="entry name" value="RHH_1"/>
    <property type="match status" value="1"/>
</dbReference>
<dbReference type="PANTHER" id="PTHR34719">
    <property type="entry name" value="NICKEL-RESPONSIVE REGULATOR"/>
    <property type="match status" value="1"/>
</dbReference>
<evidence type="ECO:0000256" key="7">
    <source>
        <dbReference type="HAMAP-Rule" id="MF_00476"/>
    </source>
</evidence>
<reference evidence="10 11" key="1">
    <citation type="submission" date="2016-11" db="EMBL/GenBank/DDBJ databases">
        <authorList>
            <person name="Jaros S."/>
            <person name="Januszkiewicz K."/>
            <person name="Wedrychowicz H."/>
        </authorList>
    </citation>
    <scope>NUCLEOTIDE SEQUENCE [LARGE SCALE GENOMIC DNA]</scope>
    <source>
        <strain evidence="10 11">DSM 19557</strain>
    </source>
</reference>
<dbReference type="Pfam" id="PF08753">
    <property type="entry name" value="NikR_C"/>
    <property type="match status" value="1"/>
</dbReference>
<dbReference type="NCBIfam" id="NF002815">
    <property type="entry name" value="PRK02967.1"/>
    <property type="match status" value="1"/>
</dbReference>
<keyword evidence="11" id="KW-1185">Reference proteome</keyword>
<evidence type="ECO:0000313" key="10">
    <source>
        <dbReference type="EMBL" id="SHK17601.1"/>
    </source>
</evidence>
<keyword evidence="2 7" id="KW-0533">Nickel</keyword>
<dbReference type="Proteomes" id="UP000189810">
    <property type="component" value="Chromosome I"/>
</dbReference>
<dbReference type="EMBL" id="LT670846">
    <property type="protein sequence ID" value="SHK17601.1"/>
    <property type="molecule type" value="Genomic_DNA"/>
</dbReference>
<dbReference type="RefSeq" id="WP_079653367.1">
    <property type="nucleotide sequence ID" value="NZ_LT670846.1"/>
</dbReference>
<dbReference type="OrthoDB" id="9806294at2"/>
<dbReference type="SUPFAM" id="SSF55021">
    <property type="entry name" value="ACT-like"/>
    <property type="match status" value="1"/>
</dbReference>
<dbReference type="SUPFAM" id="SSF47598">
    <property type="entry name" value="Ribbon-helix-helix"/>
    <property type="match status" value="1"/>
</dbReference>
<dbReference type="InterPro" id="IPR050192">
    <property type="entry name" value="CopG/NikR_regulator"/>
</dbReference>
<comment type="function">
    <text evidence="7">Transcriptional regulator.</text>
</comment>
<dbReference type="HAMAP" id="MF_00476">
    <property type="entry name" value="NikR"/>
    <property type="match status" value="1"/>
</dbReference>
<dbReference type="InterPro" id="IPR045865">
    <property type="entry name" value="ACT-like_dom_sf"/>
</dbReference>
<dbReference type="Gene3D" id="3.30.70.1150">
    <property type="entry name" value="ACT-like. Chain A, domain 2"/>
    <property type="match status" value="1"/>
</dbReference>
<sequence length="133" mass="15628">MERFCISIPKELLQRLDDMLTEKGYSSRSEFIRDLIREKLVEKKWEEEGEVFGVMVLVYDHHTKGVTDKLIQIQHMERIKVISSLHIHISHHDCLEVIVMRGKGDEIQRLANHMESLRGVKFSKLIRAAYLEA</sequence>
<evidence type="ECO:0000259" key="9">
    <source>
        <dbReference type="Pfam" id="PF08753"/>
    </source>
</evidence>
<protein>
    <recommendedName>
        <fullName evidence="7">Putative nickel-responsive regulator</fullName>
    </recommendedName>
</protein>
<dbReference type="InterPro" id="IPR010985">
    <property type="entry name" value="Ribbon_hlx_hlx"/>
</dbReference>